<keyword evidence="6 8" id="KW-0342">GTP-binding</keyword>
<comment type="similarity">
    <text evidence="8">Belongs to the MobA family.</text>
</comment>
<evidence type="ECO:0000313" key="11">
    <source>
        <dbReference type="Proteomes" id="UP000294835"/>
    </source>
</evidence>
<keyword evidence="1 8" id="KW-0963">Cytoplasm</keyword>
<keyword evidence="5 8" id="KW-0460">Magnesium</keyword>
<keyword evidence="3 8" id="KW-0479">Metal-binding</keyword>
<evidence type="ECO:0000256" key="5">
    <source>
        <dbReference type="ARBA" id="ARBA00022842"/>
    </source>
</evidence>
<feature type="binding site" evidence="8">
    <location>
        <position position="67"/>
    </location>
    <ligand>
        <name>GTP</name>
        <dbReference type="ChEBI" id="CHEBI:37565"/>
    </ligand>
</feature>
<evidence type="ECO:0000256" key="4">
    <source>
        <dbReference type="ARBA" id="ARBA00022741"/>
    </source>
</evidence>
<evidence type="ECO:0000256" key="3">
    <source>
        <dbReference type="ARBA" id="ARBA00022723"/>
    </source>
</evidence>
<dbReference type="CDD" id="cd02503">
    <property type="entry name" value="MobA"/>
    <property type="match status" value="1"/>
</dbReference>
<comment type="cofactor">
    <cofactor evidence="8">
        <name>Mg(2+)</name>
        <dbReference type="ChEBI" id="CHEBI:18420"/>
    </cofactor>
</comment>
<protein>
    <recommendedName>
        <fullName evidence="8">Molybdenum cofactor guanylyltransferase</fullName>
        <shortName evidence="8">MoCo guanylyltransferase</shortName>
        <ecNumber evidence="8">2.7.7.77</ecNumber>
    </recommendedName>
    <alternativeName>
        <fullName evidence="8">GTP:molybdopterin guanylyltransferase</fullName>
    </alternativeName>
    <alternativeName>
        <fullName evidence="8">Mo-MPT guanylyltransferase</fullName>
    </alternativeName>
    <alternativeName>
        <fullName evidence="8">Molybdopterin guanylyltransferase</fullName>
    </alternativeName>
    <alternativeName>
        <fullName evidence="8">Molybdopterin-guanine dinucleotide synthase</fullName>
        <shortName evidence="8">MGD synthase</shortName>
    </alternativeName>
</protein>
<evidence type="ECO:0000256" key="7">
    <source>
        <dbReference type="ARBA" id="ARBA00023150"/>
    </source>
</evidence>
<dbReference type="GO" id="GO:1902758">
    <property type="term" value="P:bis(molybdopterin guanine dinucleotide)molybdenum biosynthetic process"/>
    <property type="evidence" value="ECO:0007669"/>
    <property type="project" value="TreeGrafter"/>
</dbReference>
<evidence type="ECO:0000259" key="9">
    <source>
        <dbReference type="Pfam" id="PF12804"/>
    </source>
</evidence>
<dbReference type="PANTHER" id="PTHR19136:SF81">
    <property type="entry name" value="MOLYBDENUM COFACTOR GUANYLYLTRANSFERASE"/>
    <property type="match status" value="1"/>
</dbReference>
<keyword evidence="10" id="KW-0548">Nucleotidyltransferase</keyword>
<evidence type="ECO:0000313" key="10">
    <source>
        <dbReference type="EMBL" id="TCP44486.1"/>
    </source>
</evidence>
<feature type="binding site" evidence="8">
    <location>
        <position position="21"/>
    </location>
    <ligand>
        <name>GTP</name>
        <dbReference type="ChEBI" id="CHEBI:37565"/>
    </ligand>
</feature>
<dbReference type="InterPro" id="IPR013482">
    <property type="entry name" value="Molybde_CF_guanTrfase"/>
</dbReference>
<sequence length="198" mass="19859">MRVVGLILAGGGGRRMGGADKALIRLGGETLLTRVAARLAPQVDALALSANGPAGAYADAGLPVLPDAPPGDRGPLAGVLAGLDWAAGQGADALVTAAVDTPFLPRDMVARLLANGAPLAVAESGGRVHPTAALWPVALRAELRAALDRGERRVGGFAQVQGAARVGFGPGADGIDPFFNINTPEDLARAERALGAAR</sequence>
<dbReference type="NCBIfam" id="TIGR02665">
    <property type="entry name" value="molyb_mobA"/>
    <property type="match status" value="1"/>
</dbReference>
<comment type="function">
    <text evidence="8">Transfers a GMP moiety from GTP to Mo-molybdopterin (Mo-MPT) cofactor (Moco or molybdenum cofactor) to form Mo-molybdopterin guanine dinucleotide (Mo-MGD) cofactor.</text>
</comment>
<dbReference type="EMBL" id="SLXP01000001">
    <property type="protein sequence ID" value="TCP44486.1"/>
    <property type="molecule type" value="Genomic_DNA"/>
</dbReference>
<accession>A0A4V2SRW9</accession>
<dbReference type="GO" id="GO:0061603">
    <property type="term" value="F:molybdenum cofactor guanylyltransferase activity"/>
    <property type="evidence" value="ECO:0007669"/>
    <property type="project" value="UniProtKB-EC"/>
</dbReference>
<feature type="binding site" evidence="8">
    <location>
        <begin position="8"/>
        <end position="10"/>
    </location>
    <ligand>
        <name>GTP</name>
        <dbReference type="ChEBI" id="CHEBI:37565"/>
    </ligand>
</feature>
<feature type="domain" description="MobA-like NTP transferase" evidence="9">
    <location>
        <begin position="5"/>
        <end position="154"/>
    </location>
</feature>
<dbReference type="HAMAP" id="MF_00316">
    <property type="entry name" value="MobA"/>
    <property type="match status" value="1"/>
</dbReference>
<gene>
    <name evidence="8" type="primary">mobA</name>
    <name evidence="10" type="ORF">EV662_101580</name>
</gene>
<feature type="binding site" evidence="8">
    <location>
        <position position="100"/>
    </location>
    <ligand>
        <name>Mg(2+)</name>
        <dbReference type="ChEBI" id="CHEBI:18420"/>
    </ligand>
</feature>
<dbReference type="AlphaFoldDB" id="A0A4V2SRW9"/>
<keyword evidence="11" id="KW-1185">Reference proteome</keyword>
<evidence type="ECO:0000256" key="1">
    <source>
        <dbReference type="ARBA" id="ARBA00022490"/>
    </source>
</evidence>
<dbReference type="Gene3D" id="3.90.550.10">
    <property type="entry name" value="Spore Coat Polysaccharide Biosynthesis Protein SpsA, Chain A"/>
    <property type="match status" value="1"/>
</dbReference>
<dbReference type="InterPro" id="IPR029044">
    <property type="entry name" value="Nucleotide-diphossugar_trans"/>
</dbReference>
<comment type="domain">
    <text evidence="8">The N-terminal domain determines nucleotide recognition and specific binding, while the C-terminal domain determines the specific binding to the target protein.</text>
</comment>
<evidence type="ECO:0000256" key="8">
    <source>
        <dbReference type="HAMAP-Rule" id="MF_00316"/>
    </source>
</evidence>
<feature type="binding site" evidence="8">
    <location>
        <position position="100"/>
    </location>
    <ligand>
        <name>GTP</name>
        <dbReference type="ChEBI" id="CHEBI:37565"/>
    </ligand>
</feature>
<dbReference type="InterPro" id="IPR025877">
    <property type="entry name" value="MobA-like_NTP_Trfase"/>
</dbReference>
<dbReference type="GO" id="GO:0005525">
    <property type="term" value="F:GTP binding"/>
    <property type="evidence" value="ECO:0007669"/>
    <property type="project" value="UniProtKB-UniRule"/>
</dbReference>
<dbReference type="OrthoDB" id="9788394at2"/>
<dbReference type="SUPFAM" id="SSF53448">
    <property type="entry name" value="Nucleotide-diphospho-sugar transferases"/>
    <property type="match status" value="1"/>
</dbReference>
<comment type="caution">
    <text evidence="10">The sequence shown here is derived from an EMBL/GenBank/DDBJ whole genome shotgun (WGS) entry which is preliminary data.</text>
</comment>
<comment type="caution">
    <text evidence="8">Lacks conserved residue(s) required for the propagation of feature annotation.</text>
</comment>
<comment type="subcellular location">
    <subcellularLocation>
        <location evidence="8">Cytoplasm</location>
    </subcellularLocation>
</comment>
<dbReference type="RefSeq" id="WP_132460606.1">
    <property type="nucleotide sequence ID" value="NZ_SLXP01000001.1"/>
</dbReference>
<dbReference type="Pfam" id="PF12804">
    <property type="entry name" value="NTP_transf_3"/>
    <property type="match status" value="1"/>
</dbReference>
<name>A0A4V2SRW9_9RHOB</name>
<dbReference type="Proteomes" id="UP000294835">
    <property type="component" value="Unassembled WGS sequence"/>
</dbReference>
<comment type="catalytic activity">
    <reaction evidence="8">
        <text>Mo-molybdopterin + GTP + H(+) = Mo-molybdopterin guanine dinucleotide + diphosphate</text>
        <dbReference type="Rhea" id="RHEA:34243"/>
        <dbReference type="ChEBI" id="CHEBI:15378"/>
        <dbReference type="ChEBI" id="CHEBI:33019"/>
        <dbReference type="ChEBI" id="CHEBI:37565"/>
        <dbReference type="ChEBI" id="CHEBI:71302"/>
        <dbReference type="ChEBI" id="CHEBI:71310"/>
        <dbReference type="EC" id="2.7.7.77"/>
    </reaction>
</comment>
<keyword evidence="4 8" id="KW-0547">Nucleotide-binding</keyword>
<reference evidence="10 11" key="1">
    <citation type="submission" date="2019-03" db="EMBL/GenBank/DDBJ databases">
        <title>Genomic Encyclopedia of Type Strains, Phase IV (KMG-IV): sequencing the most valuable type-strain genomes for metagenomic binning, comparative biology and taxonomic classification.</title>
        <authorList>
            <person name="Goeker M."/>
        </authorList>
    </citation>
    <scope>NUCLEOTIDE SEQUENCE [LARGE SCALE GENOMIC DNA]</scope>
    <source>
        <strain evidence="10 11">DSM 18063</strain>
    </source>
</reference>
<organism evidence="10 11">
    <name type="scientific">Rhodovulum marinum</name>
    <dbReference type="NCBI Taxonomy" id="320662"/>
    <lineage>
        <taxon>Bacteria</taxon>
        <taxon>Pseudomonadati</taxon>
        <taxon>Pseudomonadota</taxon>
        <taxon>Alphaproteobacteria</taxon>
        <taxon>Rhodobacterales</taxon>
        <taxon>Paracoccaceae</taxon>
        <taxon>Rhodovulum</taxon>
    </lineage>
</organism>
<dbReference type="EC" id="2.7.7.77" evidence="8"/>
<dbReference type="PANTHER" id="PTHR19136">
    <property type="entry name" value="MOLYBDENUM COFACTOR GUANYLYLTRANSFERASE"/>
    <property type="match status" value="1"/>
</dbReference>
<comment type="subunit">
    <text evidence="8">Monomer.</text>
</comment>
<dbReference type="GO" id="GO:0046872">
    <property type="term" value="F:metal ion binding"/>
    <property type="evidence" value="ECO:0007669"/>
    <property type="project" value="UniProtKB-KW"/>
</dbReference>
<proteinExistence type="inferred from homology"/>
<dbReference type="GO" id="GO:0005737">
    <property type="term" value="C:cytoplasm"/>
    <property type="evidence" value="ECO:0007669"/>
    <property type="project" value="UniProtKB-SubCell"/>
</dbReference>
<keyword evidence="2 8" id="KW-0808">Transferase</keyword>
<evidence type="ECO:0000256" key="6">
    <source>
        <dbReference type="ARBA" id="ARBA00023134"/>
    </source>
</evidence>
<keyword evidence="7 8" id="KW-0501">Molybdenum cofactor biosynthesis</keyword>
<evidence type="ECO:0000256" key="2">
    <source>
        <dbReference type="ARBA" id="ARBA00022679"/>
    </source>
</evidence>